<dbReference type="NCBIfam" id="NF004397">
    <property type="entry name" value="PRK05755.1"/>
    <property type="match status" value="1"/>
</dbReference>
<dbReference type="PANTHER" id="PTHR10133">
    <property type="entry name" value="DNA POLYMERASE I"/>
    <property type="match status" value="1"/>
</dbReference>
<dbReference type="SMART" id="SM00474">
    <property type="entry name" value="35EXOc"/>
    <property type="match status" value="1"/>
</dbReference>
<dbReference type="AlphaFoldDB" id="A0A2S4JZ40"/>
<dbReference type="SMART" id="SM00279">
    <property type="entry name" value="HhH2"/>
    <property type="match status" value="1"/>
</dbReference>
<dbReference type="Proteomes" id="UP000237350">
    <property type="component" value="Unassembled WGS sequence"/>
</dbReference>
<evidence type="ECO:0000256" key="6">
    <source>
        <dbReference type="ARBA" id="ARBA00022705"/>
    </source>
</evidence>
<dbReference type="RefSeq" id="WP_103679348.1">
    <property type="nucleotide sequence ID" value="NZ_LPWH01000006.1"/>
</dbReference>
<dbReference type="Pfam" id="PF01367">
    <property type="entry name" value="5_3_exonuc"/>
    <property type="match status" value="1"/>
</dbReference>
<keyword evidence="10 16" id="KW-0269">Exonuclease</keyword>
<evidence type="ECO:0000259" key="19">
    <source>
        <dbReference type="SMART" id="SM00475"/>
    </source>
</evidence>
<dbReference type="GO" id="GO:0006302">
    <property type="term" value="P:double-strand break repair"/>
    <property type="evidence" value="ECO:0007669"/>
    <property type="project" value="TreeGrafter"/>
</dbReference>
<keyword evidence="7" id="KW-0540">Nuclease</keyword>
<dbReference type="GO" id="GO:0003677">
    <property type="term" value="F:DNA binding"/>
    <property type="evidence" value="ECO:0007669"/>
    <property type="project" value="UniProtKB-UniRule"/>
</dbReference>
<gene>
    <name evidence="16" type="primary">polA</name>
    <name evidence="21" type="ORF">AU468_02435</name>
</gene>
<dbReference type="EMBL" id="LPWH01000006">
    <property type="protein sequence ID" value="POR04773.1"/>
    <property type="molecule type" value="Genomic_DNA"/>
</dbReference>
<dbReference type="Gene3D" id="1.20.1060.10">
    <property type="entry name" value="Taq DNA Polymerase, Chain T, domain 4"/>
    <property type="match status" value="1"/>
</dbReference>
<dbReference type="FunFam" id="1.10.150.20:FF:000003">
    <property type="entry name" value="DNA polymerase I"/>
    <property type="match status" value="1"/>
</dbReference>
<dbReference type="SUPFAM" id="SSF47807">
    <property type="entry name" value="5' to 3' exonuclease, C-terminal subdomain"/>
    <property type="match status" value="1"/>
</dbReference>
<keyword evidence="4 16" id="KW-0808">Transferase</keyword>
<dbReference type="SMART" id="SM00482">
    <property type="entry name" value="POLAc"/>
    <property type="match status" value="1"/>
</dbReference>
<evidence type="ECO:0000259" key="20">
    <source>
        <dbReference type="SMART" id="SM00482"/>
    </source>
</evidence>
<evidence type="ECO:0000256" key="17">
    <source>
        <dbReference type="SAM" id="MobiDB-lite"/>
    </source>
</evidence>
<dbReference type="CDD" id="cd08637">
    <property type="entry name" value="DNA_pol_A_pol_I_C"/>
    <property type="match status" value="1"/>
</dbReference>
<dbReference type="Pfam" id="PF00476">
    <property type="entry name" value="DNA_pol_A"/>
    <property type="match status" value="1"/>
</dbReference>
<accession>A0A2S4JZ40</accession>
<dbReference type="InterPro" id="IPR029060">
    <property type="entry name" value="PIN-like_dom_sf"/>
</dbReference>
<comment type="similarity">
    <text evidence="1 16">Belongs to the DNA polymerase type-A family.</text>
</comment>
<dbReference type="SMART" id="SM00475">
    <property type="entry name" value="53EXOc"/>
    <property type="match status" value="1"/>
</dbReference>
<keyword evidence="13 16" id="KW-0234">DNA repair</keyword>
<dbReference type="InterPro" id="IPR020045">
    <property type="entry name" value="DNA_polI_H3TH"/>
</dbReference>
<evidence type="ECO:0000256" key="3">
    <source>
        <dbReference type="ARBA" id="ARBA00020311"/>
    </source>
</evidence>
<evidence type="ECO:0000256" key="9">
    <source>
        <dbReference type="ARBA" id="ARBA00022801"/>
    </source>
</evidence>
<evidence type="ECO:0000256" key="5">
    <source>
        <dbReference type="ARBA" id="ARBA00022695"/>
    </source>
</evidence>
<feature type="domain" description="5'-3' exonuclease" evidence="19">
    <location>
        <begin position="1"/>
        <end position="261"/>
    </location>
</feature>
<dbReference type="InterPro" id="IPR012337">
    <property type="entry name" value="RNaseH-like_sf"/>
</dbReference>
<dbReference type="Pfam" id="PF01612">
    <property type="entry name" value="DNA_pol_A_exo1"/>
    <property type="match status" value="1"/>
</dbReference>
<dbReference type="SUPFAM" id="SSF56672">
    <property type="entry name" value="DNA/RNA polymerases"/>
    <property type="match status" value="1"/>
</dbReference>
<organism evidence="21 22">
    <name type="scientific">Alkalispirochaeta sphaeroplastigenens</name>
    <dbReference type="NCBI Taxonomy" id="1187066"/>
    <lineage>
        <taxon>Bacteria</taxon>
        <taxon>Pseudomonadati</taxon>
        <taxon>Spirochaetota</taxon>
        <taxon>Spirochaetia</taxon>
        <taxon>Spirochaetales</taxon>
        <taxon>Spirochaetaceae</taxon>
        <taxon>Alkalispirochaeta</taxon>
    </lineage>
</organism>
<dbReference type="InterPro" id="IPR002298">
    <property type="entry name" value="DNA_polymerase_A"/>
</dbReference>
<evidence type="ECO:0000256" key="16">
    <source>
        <dbReference type="RuleBase" id="RU004460"/>
    </source>
</evidence>
<dbReference type="Gene3D" id="3.40.50.1010">
    <property type="entry name" value="5'-nuclease"/>
    <property type="match status" value="1"/>
</dbReference>
<dbReference type="OrthoDB" id="9806424at2"/>
<evidence type="ECO:0000313" key="22">
    <source>
        <dbReference type="Proteomes" id="UP000237350"/>
    </source>
</evidence>
<comment type="function">
    <text evidence="16">In addition to polymerase activity, this DNA polymerase exhibits 3'-5' and 5'-3' exonuclease activity.</text>
</comment>
<dbReference type="EC" id="2.7.7.7" evidence="2 15"/>
<dbReference type="InterPro" id="IPR018320">
    <property type="entry name" value="DNA_polymerase_1"/>
</dbReference>
<dbReference type="InterPro" id="IPR002562">
    <property type="entry name" value="3'-5'_exonuclease_dom"/>
</dbReference>
<dbReference type="InterPro" id="IPR036279">
    <property type="entry name" value="5-3_exonuclease_C_sf"/>
</dbReference>
<dbReference type="InterPro" id="IPR020046">
    <property type="entry name" value="5-3_exonucl_a-hlix_arch_N"/>
</dbReference>
<sequence>MDDTLYLLDGYSVIYRSYFAFFRNPLRNPRGENSSAVFGFFRTLFSLFREYQPRHFAVIMDSRVPTFRHEQYEQYKANRQETPEDLRAQIPVIEEILQALGVPSVRVDRYEADDVMATLAERCRSEGRPCRVISGDKDLLQLVGEPVRILRPGKDGIDEMDRDAVYRDWQVWPEQIRDFLSLIGDTSDNIPGVKGIGKKTAADLLSRYGTLENLYDHLDDLTPARRSKLDAGRHEAFLSRGLISLACDAPLPAGGADYELGDLDYQAAAPLMIAQGMTKLVEQTGVSPVVTEEGAGPGELPGDGAAPEKAPREGELGPSWSPRERAGLVLSRDEQERFAREGRCELVTTREDLTRWISRAREAGTFAFDVETDSLDPLTANPLGFSLACSADEACYIPLRGPEGALFQEEYLRQELRSLLTDPACRIVGQNFKYDYKILSRWGIRPGQIYFDTMIAAWLVDTSAGGYGLDRLARDYLGYRTIAFADLFSEGEAPAQKGRRGSSGDDRNFGDVPLDLAARYAGEDAFVTYRLYTVLDRLLDKREVRDIFTSLEMPLVPVLAEMETAGIGLDVFALEEYSRELSLTIERVEQEIHDLAGHPFNIASTRQLQEVLFQERKLQPLKKTKTGYSTDTAVLQELAREDPLPERVLAYRMYTKLRSTYVDALPRMVHPRTGRIHTSLNQTGTATGRLSSAEPNLQNIPVRDDQGRRIRDAFVPRQDWVFVSADYSQIELVVLAHLSGDEALMEAFRNGEDVHRRTAGLIFGVAPDEVSAEQRRIAKTINFGVMYGMSAFRLSNELGLPRKQAEEFIQAYFGTYQGIGRFIEATVARAEVEGEVRTLLGRPRPVPDILSRNKTVKAAVERVVVNTPIQGTAADIVKKAMLAVSQRLRQENLQARMILQVHDELILECPPGEEQQVRALLLEEMSGAVSLAVPLGVSVESGDRWGAMHQ</sequence>
<dbReference type="FunFam" id="1.20.1060.10:FF:000001">
    <property type="entry name" value="DNA polymerase I"/>
    <property type="match status" value="1"/>
</dbReference>
<dbReference type="CDD" id="cd09898">
    <property type="entry name" value="H3TH_53EXO"/>
    <property type="match status" value="1"/>
</dbReference>
<evidence type="ECO:0000256" key="11">
    <source>
        <dbReference type="ARBA" id="ARBA00022932"/>
    </source>
</evidence>
<dbReference type="PRINTS" id="PR00868">
    <property type="entry name" value="DNAPOLI"/>
</dbReference>
<dbReference type="GO" id="GO:0008408">
    <property type="term" value="F:3'-5' exonuclease activity"/>
    <property type="evidence" value="ECO:0007669"/>
    <property type="project" value="UniProtKB-UniRule"/>
</dbReference>
<evidence type="ECO:0000256" key="13">
    <source>
        <dbReference type="ARBA" id="ARBA00023204"/>
    </source>
</evidence>
<dbReference type="CDD" id="cd06139">
    <property type="entry name" value="DNA_polA_I_Ecoli_like_exo"/>
    <property type="match status" value="1"/>
</dbReference>
<evidence type="ECO:0000256" key="15">
    <source>
        <dbReference type="NCBIfam" id="TIGR00593"/>
    </source>
</evidence>
<dbReference type="GO" id="GO:0003887">
    <property type="term" value="F:DNA-directed DNA polymerase activity"/>
    <property type="evidence" value="ECO:0007669"/>
    <property type="project" value="UniProtKB-UniRule"/>
</dbReference>
<comment type="caution">
    <text evidence="21">The sequence shown here is derived from an EMBL/GenBank/DDBJ whole genome shotgun (WGS) entry which is preliminary data.</text>
</comment>
<feature type="region of interest" description="Disordered" evidence="17">
    <location>
        <begin position="290"/>
        <end position="327"/>
    </location>
</feature>
<evidence type="ECO:0000256" key="12">
    <source>
        <dbReference type="ARBA" id="ARBA00023125"/>
    </source>
</evidence>
<evidence type="ECO:0000256" key="1">
    <source>
        <dbReference type="ARBA" id="ARBA00007705"/>
    </source>
</evidence>
<dbReference type="InterPro" id="IPR036397">
    <property type="entry name" value="RNaseH_sf"/>
</dbReference>
<evidence type="ECO:0000256" key="4">
    <source>
        <dbReference type="ARBA" id="ARBA00022679"/>
    </source>
</evidence>
<keyword evidence="9 16" id="KW-0378">Hydrolase</keyword>
<dbReference type="InterPro" id="IPR002421">
    <property type="entry name" value="5-3_exonuclease"/>
</dbReference>
<name>A0A2S4JZ40_9SPIO</name>
<dbReference type="InterPro" id="IPR019760">
    <property type="entry name" value="DNA-dir_DNA_pol_A_CS"/>
</dbReference>
<evidence type="ECO:0000256" key="8">
    <source>
        <dbReference type="ARBA" id="ARBA00022763"/>
    </source>
</evidence>
<dbReference type="FunFam" id="1.10.150.20:FF:000002">
    <property type="entry name" value="DNA polymerase I"/>
    <property type="match status" value="1"/>
</dbReference>
<evidence type="ECO:0000256" key="2">
    <source>
        <dbReference type="ARBA" id="ARBA00012417"/>
    </source>
</evidence>
<dbReference type="Pfam" id="PF02739">
    <property type="entry name" value="5_3_exonuc_N"/>
    <property type="match status" value="1"/>
</dbReference>
<dbReference type="InterPro" id="IPR043502">
    <property type="entry name" value="DNA/RNA_pol_sf"/>
</dbReference>
<keyword evidence="6 16" id="KW-0235">DNA replication</keyword>
<keyword evidence="22" id="KW-1185">Reference proteome</keyword>
<reference evidence="22" key="1">
    <citation type="submission" date="2015-12" db="EMBL/GenBank/DDBJ databases">
        <authorList>
            <person name="Lodha T.D."/>
            <person name="Chintalapati S."/>
            <person name="Chintalapati V.R."/>
            <person name="Sravanthi T."/>
        </authorList>
    </citation>
    <scope>NUCLEOTIDE SEQUENCE [LARGE SCALE GENOMIC DNA]</scope>
    <source>
        <strain evidence="22">JC133</strain>
    </source>
</reference>
<dbReference type="SUPFAM" id="SSF53098">
    <property type="entry name" value="Ribonuclease H-like"/>
    <property type="match status" value="1"/>
</dbReference>
<dbReference type="PANTHER" id="PTHR10133:SF27">
    <property type="entry name" value="DNA POLYMERASE NU"/>
    <property type="match status" value="1"/>
</dbReference>
<feature type="domain" description="DNA-directed DNA polymerase family A palm" evidence="20">
    <location>
        <begin position="707"/>
        <end position="913"/>
    </location>
</feature>
<evidence type="ECO:0000313" key="21">
    <source>
        <dbReference type="EMBL" id="POR04773.1"/>
    </source>
</evidence>
<keyword evidence="5 16" id="KW-0548">Nucleotidyltransferase</keyword>
<protein>
    <recommendedName>
        <fullName evidence="3 15">DNA polymerase I</fullName>
        <ecNumber evidence="2 15">2.7.7.7</ecNumber>
    </recommendedName>
</protein>
<dbReference type="CDD" id="cd09859">
    <property type="entry name" value="PIN_53EXO"/>
    <property type="match status" value="1"/>
</dbReference>
<comment type="catalytic activity">
    <reaction evidence="14 16">
        <text>DNA(n) + a 2'-deoxyribonucleoside 5'-triphosphate = DNA(n+1) + diphosphate</text>
        <dbReference type="Rhea" id="RHEA:22508"/>
        <dbReference type="Rhea" id="RHEA-COMP:17339"/>
        <dbReference type="Rhea" id="RHEA-COMP:17340"/>
        <dbReference type="ChEBI" id="CHEBI:33019"/>
        <dbReference type="ChEBI" id="CHEBI:61560"/>
        <dbReference type="ChEBI" id="CHEBI:173112"/>
        <dbReference type="EC" id="2.7.7.7"/>
    </reaction>
</comment>
<dbReference type="Gene3D" id="3.30.70.370">
    <property type="match status" value="1"/>
</dbReference>
<evidence type="ECO:0000256" key="14">
    <source>
        <dbReference type="ARBA" id="ARBA00049244"/>
    </source>
</evidence>
<keyword evidence="12 16" id="KW-0238">DNA-binding</keyword>
<dbReference type="SUPFAM" id="SSF88723">
    <property type="entry name" value="PIN domain-like"/>
    <property type="match status" value="1"/>
</dbReference>
<dbReference type="NCBIfam" id="TIGR00593">
    <property type="entry name" value="pola"/>
    <property type="match status" value="1"/>
</dbReference>
<evidence type="ECO:0000259" key="18">
    <source>
        <dbReference type="SMART" id="SM00474"/>
    </source>
</evidence>
<feature type="domain" description="3'-5' exonuclease" evidence="18">
    <location>
        <begin position="344"/>
        <end position="540"/>
    </location>
</feature>
<evidence type="ECO:0000256" key="10">
    <source>
        <dbReference type="ARBA" id="ARBA00022839"/>
    </source>
</evidence>
<dbReference type="InterPro" id="IPR001098">
    <property type="entry name" value="DNA-dir_DNA_pol_A_palm_dom"/>
</dbReference>
<dbReference type="PROSITE" id="PS00447">
    <property type="entry name" value="DNA_POLYMERASE_A"/>
    <property type="match status" value="1"/>
</dbReference>
<proteinExistence type="inferred from homology"/>
<dbReference type="GO" id="GO:0006261">
    <property type="term" value="P:DNA-templated DNA replication"/>
    <property type="evidence" value="ECO:0007669"/>
    <property type="project" value="UniProtKB-UniRule"/>
</dbReference>
<keyword evidence="8 16" id="KW-0227">DNA damage</keyword>
<dbReference type="Gene3D" id="3.30.420.10">
    <property type="entry name" value="Ribonuclease H-like superfamily/Ribonuclease H"/>
    <property type="match status" value="1"/>
</dbReference>
<dbReference type="InterPro" id="IPR008918">
    <property type="entry name" value="HhH2"/>
</dbReference>
<evidence type="ECO:0000256" key="7">
    <source>
        <dbReference type="ARBA" id="ARBA00022722"/>
    </source>
</evidence>
<keyword evidence="11 16" id="KW-0239">DNA-directed DNA polymerase</keyword>
<dbReference type="GO" id="GO:0008409">
    <property type="term" value="F:5'-3' exonuclease activity"/>
    <property type="evidence" value="ECO:0007669"/>
    <property type="project" value="UniProtKB-UniRule"/>
</dbReference>
<dbReference type="Gene3D" id="1.10.150.20">
    <property type="entry name" value="5' to 3' exonuclease, C-terminal subdomain"/>
    <property type="match status" value="2"/>
</dbReference>